<evidence type="ECO:0000256" key="2">
    <source>
        <dbReference type="ARBA" id="ARBA00005507"/>
    </source>
</evidence>
<evidence type="ECO:0000256" key="5">
    <source>
        <dbReference type="ARBA" id="ARBA00023180"/>
    </source>
</evidence>
<dbReference type="AlphaFoldDB" id="A0AAP0S5B9"/>
<sequence>MAPHGDGSDVAEEAIVADAERRPISTIVIIIAMQTEALPLVNKFQLLEDSDSLYATPGMEPKIYSNEVYLWFPKGVPWVRYHGFYKDLHINIIWPGKDPKLGVDSVGTIPASLVTYASIQALQPDLIINAGTAGGFKAKGACIGDVFLVSDAAFHDRRIPIPVFDLYGVGLRQALSTPNLLNELNLKVGKLSTGDSLDMSPQDEASITTNDATVKDMEIDALLRLTVNLDTGSSCRLRSRSFKGPVIFLKAVTDIVDGEKPTAEEFMQNLAAVTAALDLAVTQVVDFISGKENCLLLIVQPFLWFSDCYDALDPNGNITVTFDINECSDSGYVARVTIQNYYQYRHVDKPGWQLGWTWAQKEVILTMGGAFATLQGDCSNFKYQTPIPHCCKQDPVIMDLTPDAAPENRSEDCCRSGLLAAWAINPSMSFSSFEINVGNLDWNNVQPPQNLSLMAPGPGYTCGQLVDTDPTVSSAIGGKRHVQVFKTWKSTCTYSSFLANKKPVCCASLSTFYNPTITSCPKCSCGCREADQSTVSCISDDHTLTQSDIVNSLDMVQCTDHMCPVRIHWHIKNNYRDHWRVKLTVTNYNYAKNYSDWNVLVQHPGLSQPARIYSFNSTMLPTVGIAVMGTLAEEVALLWGIENYNQALLRADEKQVGSVTTDILLAKDSDSFTLRNGWAFPRRIYFDAHYLLGID</sequence>
<evidence type="ECO:0000256" key="4">
    <source>
        <dbReference type="ARBA" id="ARBA00022729"/>
    </source>
</evidence>
<proteinExistence type="inferred from homology"/>
<comment type="subcellular location">
    <subcellularLocation>
        <location evidence="1">Cell membrane</location>
        <topology evidence="1">Lipid-anchor</topology>
        <topology evidence="1">GPI-anchor</topology>
    </subcellularLocation>
</comment>
<dbReference type="GO" id="GO:0005886">
    <property type="term" value="C:plasma membrane"/>
    <property type="evidence" value="ECO:0007669"/>
    <property type="project" value="UniProtKB-SubCell"/>
</dbReference>
<evidence type="ECO:0008006" key="11">
    <source>
        <dbReference type="Google" id="ProtNLM"/>
    </source>
</evidence>
<evidence type="ECO:0000256" key="3">
    <source>
        <dbReference type="ARBA" id="ARBA00022622"/>
    </source>
</evidence>
<dbReference type="InterPro" id="IPR035994">
    <property type="entry name" value="Nucleoside_phosphorylase_sf"/>
</dbReference>
<feature type="domain" description="COBRA C-terminal" evidence="8">
    <location>
        <begin position="505"/>
        <end position="687"/>
    </location>
</feature>
<dbReference type="Gene3D" id="3.40.50.1580">
    <property type="entry name" value="Nucleoside phosphorylase domain"/>
    <property type="match status" value="1"/>
</dbReference>
<dbReference type="GO" id="GO:0052324">
    <property type="term" value="P:plant-type cell wall cellulose biosynthetic process"/>
    <property type="evidence" value="ECO:0007669"/>
    <property type="project" value="TreeGrafter"/>
</dbReference>
<dbReference type="GO" id="GO:0098552">
    <property type="term" value="C:side of membrane"/>
    <property type="evidence" value="ECO:0007669"/>
    <property type="project" value="UniProtKB-KW"/>
</dbReference>
<accession>A0AAP0S5B9</accession>
<keyword evidence="4" id="KW-0732">Signal</keyword>
<keyword evidence="3" id="KW-0336">GPI-anchor</keyword>
<name>A0AAP0S5B9_LIQFO</name>
<evidence type="ECO:0000313" key="9">
    <source>
        <dbReference type="EMBL" id="KAK9287417.1"/>
    </source>
</evidence>
<reference evidence="9 10" key="1">
    <citation type="journal article" date="2024" name="Plant J.">
        <title>Genome sequences and population genomics reveal climatic adaptation and genomic divergence between two closely related sweetgum species.</title>
        <authorList>
            <person name="Xu W.Q."/>
            <person name="Ren C.Q."/>
            <person name="Zhang X.Y."/>
            <person name="Comes H.P."/>
            <person name="Liu X.H."/>
            <person name="Li Y.G."/>
            <person name="Kettle C.J."/>
            <person name="Jalonen R."/>
            <person name="Gaisberger H."/>
            <person name="Ma Y.Z."/>
            <person name="Qiu Y.X."/>
        </authorList>
    </citation>
    <scope>NUCLEOTIDE SEQUENCE [LARGE SCALE GENOMIC DNA]</scope>
    <source>
        <strain evidence="9">Hangzhou</strain>
    </source>
</reference>
<dbReference type="InterPro" id="IPR000845">
    <property type="entry name" value="Nucleoside_phosphorylase_d"/>
</dbReference>
<evidence type="ECO:0000259" key="8">
    <source>
        <dbReference type="Pfam" id="PF25079"/>
    </source>
</evidence>
<evidence type="ECO:0000256" key="1">
    <source>
        <dbReference type="ARBA" id="ARBA00004609"/>
    </source>
</evidence>
<dbReference type="InterPro" id="IPR006918">
    <property type="entry name" value="COBRA_pln"/>
</dbReference>
<evidence type="ECO:0000256" key="6">
    <source>
        <dbReference type="ARBA" id="ARBA00023288"/>
    </source>
</evidence>
<gene>
    <name evidence="9" type="ORF">L1049_015838</name>
</gene>
<organism evidence="9 10">
    <name type="scientific">Liquidambar formosana</name>
    <name type="common">Formosan gum</name>
    <dbReference type="NCBI Taxonomy" id="63359"/>
    <lineage>
        <taxon>Eukaryota</taxon>
        <taxon>Viridiplantae</taxon>
        <taxon>Streptophyta</taxon>
        <taxon>Embryophyta</taxon>
        <taxon>Tracheophyta</taxon>
        <taxon>Spermatophyta</taxon>
        <taxon>Magnoliopsida</taxon>
        <taxon>eudicotyledons</taxon>
        <taxon>Gunneridae</taxon>
        <taxon>Pentapetalae</taxon>
        <taxon>Saxifragales</taxon>
        <taxon>Altingiaceae</taxon>
        <taxon>Liquidambar</taxon>
    </lineage>
</organism>
<feature type="domain" description="Nucleoside phosphorylase" evidence="7">
    <location>
        <begin position="26"/>
        <end position="282"/>
    </location>
</feature>
<dbReference type="Proteomes" id="UP001415857">
    <property type="component" value="Unassembled WGS sequence"/>
</dbReference>
<keyword evidence="10" id="KW-1185">Reference proteome</keyword>
<comment type="similarity">
    <text evidence="2">Belongs to the COBRA family.</text>
</comment>
<dbReference type="PANTHER" id="PTHR31673:SF41">
    <property type="entry name" value="COBRA-LIKE PROTEIN"/>
    <property type="match status" value="1"/>
</dbReference>
<evidence type="ECO:0000313" key="10">
    <source>
        <dbReference type="Proteomes" id="UP001415857"/>
    </source>
</evidence>
<dbReference type="GO" id="GO:0003824">
    <property type="term" value="F:catalytic activity"/>
    <property type="evidence" value="ECO:0007669"/>
    <property type="project" value="InterPro"/>
</dbReference>
<comment type="caution">
    <text evidence="9">The sequence shown here is derived from an EMBL/GenBank/DDBJ whole genome shotgun (WGS) entry which is preliminary data.</text>
</comment>
<dbReference type="Pfam" id="PF01048">
    <property type="entry name" value="PNP_UDP_1"/>
    <property type="match status" value="1"/>
</dbReference>
<evidence type="ECO:0000259" key="7">
    <source>
        <dbReference type="Pfam" id="PF01048"/>
    </source>
</evidence>
<dbReference type="Pfam" id="PF25079">
    <property type="entry name" value="COB_C"/>
    <property type="match status" value="1"/>
</dbReference>
<dbReference type="GO" id="GO:0010215">
    <property type="term" value="P:cellulose microfibril organization"/>
    <property type="evidence" value="ECO:0007669"/>
    <property type="project" value="InterPro"/>
</dbReference>
<dbReference type="PANTHER" id="PTHR31673">
    <property type="entry name" value="PROTEIN COBRA"/>
    <property type="match status" value="1"/>
</dbReference>
<dbReference type="GO" id="GO:0009116">
    <property type="term" value="P:nucleoside metabolic process"/>
    <property type="evidence" value="ECO:0007669"/>
    <property type="project" value="InterPro"/>
</dbReference>
<keyword evidence="6" id="KW-0449">Lipoprotein</keyword>
<dbReference type="InterPro" id="IPR056900">
    <property type="entry name" value="COB_C"/>
</dbReference>
<protein>
    <recommendedName>
        <fullName evidence="11">Nucleoside phosphorylase domain-containing protein</fullName>
    </recommendedName>
</protein>
<dbReference type="EMBL" id="JBBPBK010000004">
    <property type="protein sequence ID" value="KAK9287417.1"/>
    <property type="molecule type" value="Genomic_DNA"/>
</dbReference>
<keyword evidence="3" id="KW-0472">Membrane</keyword>
<keyword evidence="5" id="KW-0325">Glycoprotein</keyword>
<dbReference type="Pfam" id="PF04833">
    <property type="entry name" value="COBRA"/>
    <property type="match status" value="1"/>
</dbReference>
<dbReference type="SUPFAM" id="SSF53167">
    <property type="entry name" value="Purine and uridine phosphorylases"/>
    <property type="match status" value="1"/>
</dbReference>